<dbReference type="Proteomes" id="UP001451606">
    <property type="component" value="Chromosome"/>
</dbReference>
<evidence type="ECO:0000256" key="3">
    <source>
        <dbReference type="ARBA" id="ARBA00022723"/>
    </source>
</evidence>
<comment type="similarity">
    <text evidence="2 6">Belongs to the zinc-containing alcohol dehydrogenase family.</text>
</comment>
<evidence type="ECO:0000256" key="6">
    <source>
        <dbReference type="RuleBase" id="RU361277"/>
    </source>
</evidence>
<dbReference type="GO" id="GO:0008270">
    <property type="term" value="F:zinc ion binding"/>
    <property type="evidence" value="ECO:0007669"/>
    <property type="project" value="InterPro"/>
</dbReference>
<dbReference type="InterPro" id="IPR011032">
    <property type="entry name" value="GroES-like_sf"/>
</dbReference>
<dbReference type="Pfam" id="PF08240">
    <property type="entry name" value="ADH_N"/>
    <property type="match status" value="1"/>
</dbReference>
<dbReference type="GO" id="GO:0005737">
    <property type="term" value="C:cytoplasm"/>
    <property type="evidence" value="ECO:0007669"/>
    <property type="project" value="TreeGrafter"/>
</dbReference>
<sequence>METAVLKKINTDLDIEDASIPVPGPHEVIIKQDMTGICYRDILTREGFFPRVKLPIVPGHEIAGHVNETGSEVKGFKKGDYVASLIYQPCGKCEFCLSGRENLCPYKKTYGETLDGAYSQYVKVSENSLVKVPQSVPAESAVIAACVTGMVYHAIKVVGEIKQGDKILITGAGGGVGTNAISVAKALGAEVIAETSSKWKEEDLRKIGADHVVEMSDHFAKDIKAITGDGVHMVLETVGLETFNQSLRSLRTAGKIIVIGNLRPEPVALPLGNIILKGNSIQGSISSTRDDVKKVLDLTAEGKIGHISNKHVNLKEINSAYRLIKDREVLGRVLVDFHDNR</sequence>
<dbReference type="InterPro" id="IPR013154">
    <property type="entry name" value="ADH-like_N"/>
</dbReference>
<evidence type="ECO:0000256" key="1">
    <source>
        <dbReference type="ARBA" id="ARBA00001947"/>
    </source>
</evidence>
<dbReference type="SUPFAM" id="SSF50129">
    <property type="entry name" value="GroES-like"/>
    <property type="match status" value="1"/>
</dbReference>
<dbReference type="GO" id="GO:0044281">
    <property type="term" value="P:small molecule metabolic process"/>
    <property type="evidence" value="ECO:0007669"/>
    <property type="project" value="UniProtKB-ARBA"/>
</dbReference>
<gene>
    <name evidence="8" type="ORF">OXIME_000702</name>
</gene>
<protein>
    <submittedName>
        <fullName evidence="8">Alcohol dehydrogenase catalytic domain-containing protein</fullName>
    </submittedName>
</protein>
<dbReference type="InterPro" id="IPR013149">
    <property type="entry name" value="ADH-like_C"/>
</dbReference>
<dbReference type="GO" id="GO:0004022">
    <property type="term" value="F:alcohol dehydrogenase (NAD+) activity"/>
    <property type="evidence" value="ECO:0007669"/>
    <property type="project" value="TreeGrafter"/>
</dbReference>
<dbReference type="GO" id="GO:0043168">
    <property type="term" value="F:anion binding"/>
    <property type="evidence" value="ECO:0007669"/>
    <property type="project" value="UniProtKB-ARBA"/>
</dbReference>
<dbReference type="PANTHER" id="PTHR42940">
    <property type="entry name" value="ALCOHOL DEHYDROGENASE 1-RELATED"/>
    <property type="match status" value="1"/>
</dbReference>
<dbReference type="Pfam" id="PF00107">
    <property type="entry name" value="ADH_zinc_N"/>
    <property type="match status" value="1"/>
</dbReference>
<evidence type="ECO:0000256" key="2">
    <source>
        <dbReference type="ARBA" id="ARBA00008072"/>
    </source>
</evidence>
<keyword evidence="9" id="KW-1185">Reference proteome</keyword>
<dbReference type="AlphaFoldDB" id="A0AAX4NFA5"/>
<dbReference type="PANTHER" id="PTHR42940:SF8">
    <property type="entry name" value="VACUOLAR PROTEIN SORTING-ASSOCIATED PROTEIN 11"/>
    <property type="match status" value="1"/>
</dbReference>
<dbReference type="SUPFAM" id="SSF51735">
    <property type="entry name" value="NAD(P)-binding Rossmann-fold domains"/>
    <property type="match status" value="1"/>
</dbReference>
<dbReference type="SMART" id="SM00829">
    <property type="entry name" value="PKS_ER"/>
    <property type="match status" value="1"/>
</dbReference>
<dbReference type="PROSITE" id="PS00059">
    <property type="entry name" value="ADH_ZINC"/>
    <property type="match status" value="1"/>
</dbReference>
<dbReference type="GO" id="GO:0030554">
    <property type="term" value="F:adenyl nucleotide binding"/>
    <property type="evidence" value="ECO:0007669"/>
    <property type="project" value="UniProtKB-ARBA"/>
</dbReference>
<evidence type="ECO:0000313" key="9">
    <source>
        <dbReference type="Proteomes" id="UP001451606"/>
    </source>
</evidence>
<name>A0AAX4NFA5_9ARCH</name>
<keyword evidence="4 6" id="KW-0862">Zinc</keyword>
<dbReference type="CDD" id="cd08259">
    <property type="entry name" value="Zn_ADH5"/>
    <property type="match status" value="1"/>
</dbReference>
<organism evidence="8 9">
    <name type="scientific">Oxyplasma meridianum</name>
    <dbReference type="NCBI Taxonomy" id="3073602"/>
    <lineage>
        <taxon>Archaea</taxon>
        <taxon>Methanobacteriati</taxon>
        <taxon>Thermoplasmatota</taxon>
        <taxon>Thermoplasmata</taxon>
        <taxon>Thermoplasmatales</taxon>
        <taxon>Thermoplasmataceae</taxon>
        <taxon>Oxyplasma</taxon>
    </lineage>
</organism>
<dbReference type="GeneID" id="95967432"/>
<evidence type="ECO:0000259" key="7">
    <source>
        <dbReference type="SMART" id="SM00829"/>
    </source>
</evidence>
<evidence type="ECO:0000256" key="4">
    <source>
        <dbReference type="ARBA" id="ARBA00022833"/>
    </source>
</evidence>
<proteinExistence type="inferred from homology"/>
<evidence type="ECO:0000313" key="8">
    <source>
        <dbReference type="EMBL" id="WYY00146.1"/>
    </source>
</evidence>
<dbReference type="InterPro" id="IPR002328">
    <property type="entry name" value="ADH_Zn_CS"/>
</dbReference>
<dbReference type="InterPro" id="IPR020843">
    <property type="entry name" value="ER"/>
</dbReference>
<keyword evidence="5" id="KW-0560">Oxidoreductase</keyword>
<dbReference type="InterPro" id="IPR036291">
    <property type="entry name" value="NAD(P)-bd_dom_sf"/>
</dbReference>
<dbReference type="Gene3D" id="3.90.180.10">
    <property type="entry name" value="Medium-chain alcohol dehydrogenases, catalytic domain"/>
    <property type="match status" value="1"/>
</dbReference>
<dbReference type="NCBIfam" id="NF010344">
    <property type="entry name" value="PRK13771.1"/>
    <property type="match status" value="1"/>
</dbReference>
<evidence type="ECO:0000256" key="5">
    <source>
        <dbReference type="ARBA" id="ARBA00023002"/>
    </source>
</evidence>
<dbReference type="KEGG" id="omr:OXIME_000702"/>
<keyword evidence="3 6" id="KW-0479">Metal-binding</keyword>
<comment type="cofactor">
    <cofactor evidence="1 6">
        <name>Zn(2+)</name>
        <dbReference type="ChEBI" id="CHEBI:29105"/>
    </cofactor>
</comment>
<reference evidence="8 9" key="1">
    <citation type="submission" date="2023-09" db="EMBL/GenBank/DDBJ databases">
        <authorList>
            <person name="Golyshina O.V."/>
            <person name="Lunev E.A."/>
            <person name="Bargiela R."/>
            <person name="Gaines M.C."/>
            <person name="Daum B."/>
            <person name="Bale N.J."/>
            <person name="Koenen M."/>
            <person name="Sinninghe Damst J.S."/>
            <person name="Yakimov M."/>
            <person name="Golyshin P.N."/>
        </authorList>
    </citation>
    <scope>NUCLEOTIDE SEQUENCE [LARGE SCALE GENOMIC DNA]</scope>
    <source>
        <strain evidence="8 9">M1</strain>
    </source>
</reference>
<dbReference type="RefSeq" id="WP_393972096.1">
    <property type="nucleotide sequence ID" value="NZ_CP133772.1"/>
</dbReference>
<dbReference type="EMBL" id="CP133772">
    <property type="protein sequence ID" value="WYY00146.1"/>
    <property type="molecule type" value="Genomic_DNA"/>
</dbReference>
<accession>A0AAX4NFA5</accession>
<feature type="domain" description="Enoyl reductase (ER)" evidence="7">
    <location>
        <begin position="10"/>
        <end position="335"/>
    </location>
</feature>